<dbReference type="Proteomes" id="UP000285146">
    <property type="component" value="Unassembled WGS sequence"/>
</dbReference>
<evidence type="ECO:0000256" key="6">
    <source>
        <dbReference type="SAM" id="MobiDB-lite"/>
    </source>
</evidence>
<keyword evidence="4" id="KW-0067">ATP-binding</keyword>
<feature type="compositionally biased region" description="Polar residues" evidence="6">
    <location>
        <begin position="1"/>
        <end position="14"/>
    </location>
</feature>
<comment type="caution">
    <text evidence="8">The sequence shown here is derived from an EMBL/GenBank/DDBJ whole genome shotgun (WGS) entry which is preliminary data.</text>
</comment>
<dbReference type="SUPFAM" id="SSF56112">
    <property type="entry name" value="Protein kinase-like (PK-like)"/>
    <property type="match status" value="1"/>
</dbReference>
<feature type="region of interest" description="Disordered" evidence="6">
    <location>
        <begin position="274"/>
        <end position="410"/>
    </location>
</feature>
<dbReference type="Gene3D" id="1.10.510.10">
    <property type="entry name" value="Transferase(Phosphotransferase) domain 1"/>
    <property type="match status" value="1"/>
</dbReference>
<dbReference type="PANTHER" id="PTHR11042:SF196">
    <property type="entry name" value="MITOSIS INHIBITOR PROTEIN KINASE SWE1"/>
    <property type="match status" value="1"/>
</dbReference>
<evidence type="ECO:0000256" key="5">
    <source>
        <dbReference type="ARBA" id="ARBA00037982"/>
    </source>
</evidence>
<feature type="region of interest" description="Disordered" evidence="6">
    <location>
        <begin position="1"/>
        <end position="228"/>
    </location>
</feature>
<feature type="region of interest" description="Disordered" evidence="6">
    <location>
        <begin position="1046"/>
        <end position="1069"/>
    </location>
</feature>
<reference evidence="8 9" key="1">
    <citation type="submission" date="2015-09" db="EMBL/GenBank/DDBJ databases">
        <title>Host preference determinants of Valsa canker pathogens revealed by comparative genomics.</title>
        <authorList>
            <person name="Yin Z."/>
            <person name="Huang L."/>
        </authorList>
    </citation>
    <scope>NUCLEOTIDE SEQUENCE [LARGE SCALE GENOMIC DNA]</scope>
    <source>
        <strain evidence="8 9">SXYLt</strain>
    </source>
</reference>
<keyword evidence="1" id="KW-0808">Transferase</keyword>
<dbReference type="GO" id="GO:0005634">
    <property type="term" value="C:nucleus"/>
    <property type="evidence" value="ECO:0007669"/>
    <property type="project" value="TreeGrafter"/>
</dbReference>
<dbReference type="GO" id="GO:0005524">
    <property type="term" value="F:ATP binding"/>
    <property type="evidence" value="ECO:0007669"/>
    <property type="project" value="UniProtKB-KW"/>
</dbReference>
<dbReference type="PROSITE" id="PS50011">
    <property type="entry name" value="PROTEIN_KINASE_DOM"/>
    <property type="match status" value="1"/>
</dbReference>
<dbReference type="InterPro" id="IPR011009">
    <property type="entry name" value="Kinase-like_dom_sf"/>
</dbReference>
<dbReference type="Gene3D" id="3.30.200.20">
    <property type="entry name" value="Phosphorylase Kinase, domain 1"/>
    <property type="match status" value="1"/>
</dbReference>
<evidence type="ECO:0000313" key="8">
    <source>
        <dbReference type="EMBL" id="ROW03138.1"/>
    </source>
</evidence>
<feature type="compositionally biased region" description="Polar residues" evidence="6">
    <location>
        <begin position="112"/>
        <end position="124"/>
    </location>
</feature>
<feature type="compositionally biased region" description="Low complexity" evidence="6">
    <location>
        <begin position="51"/>
        <end position="66"/>
    </location>
</feature>
<dbReference type="OrthoDB" id="5337378at2759"/>
<dbReference type="InterPro" id="IPR008271">
    <property type="entry name" value="Ser/Thr_kinase_AS"/>
</dbReference>
<accession>A0A423WIU9</accession>
<sequence>MSYSNSSGGTLTLPSPSPTGVRHVDVTAAVRSLRRSLSRSPSKFNIVRATPQSPNGSSSSPKSPSPCRIIQRPMPPSSAPQLSHHYSPNLSTPFRSGVKLSLRSGKPKAASAKTSYRTIRSSPKSPVRRALSNTTDSGNSTTSSSPPATDEYPGQENDISAKFPLTLSPSSRKSSERHQSRQSMHLDISGGSKNTLPRVRDSKPDPIPSTSVSPLKRSDAPMNTDRAEVATSFAKRRSLHGLSVFYTKDSSIFDAHSPVPQGFEIHEDHNKEYELGADPPLHRDDLASPTPAGMPRRSDSLRKSTLQQRQGDKSSWGRRQGERHLAQMGAEVSTPAPRNRPRMSLDQFIQPALPRDSPFSAQAPLPNPSLHMLDRPSHAPQRHPLSRTLTTSSSNSSLADDSPSHVPVQYDRPRHSFAKSMPLGTRPPLDGVNRNVATPAYKSARPFQDAFKSTGLISKVNRNPEQEPTYRGVKQVMPDTPCKKPIYPSNTYPSSSGGGKGRQRHSFGSPSSPFAPGRKDSFVLEASDKRASLFAPSKPGHPRKGSIFNFDSDIDTRDLADNIEFPPTPTKSVLFRSLGNSKSVGETPFTKSLPAPLSTAGFRESRLMPDPMCKSTSFKRSTEAGVTDETLLEAANTTAVLEDDLSSPLEGTVPAFSKSRRGSHTTPKPLKLHSTTPTLSGRKNVEFAKTATVITASPLTPLEKLGAATPKTPGDEGNFMPPDPSSLSISNHEAAKNATFGSSFPPATPTMRQVDHFGFADRRMSITPVNGQRPSDVDMVLHSLFDHVELIGNGEFSQVFKVTESGERIAAAALSCTPGTPPTPSQARVFAVKKTRLPFFGAKDRESKLREVRILQALRGRPHVLQYVDSWEKQFHLYIQTEYCEEGSLSDFLGTVGSAGRLDDFRIWKILAEASMGLQSIHDAGFVHLDFKPANVLINYEGTLKIGDFGLATKCPAAQGTEGEGDRRYIAPEILEGKYDMPADVFALGLVMFEIASNVWLPDNGPHWLALREGNFSAVPTGPLTGSESDALVRDATGMPMVGDIDLASGESPLPRDEKGHGAGKNRRSFPFDFMRSTHDASNLFAVPKRGNLRHPPDFMVEAEHPESLDQIVRWMLAPDPANRPAINEVLDVDSVRWVDTHRRAGATVFEGNWGPQDQDNGQADTEMMDV</sequence>
<feature type="compositionally biased region" description="Low complexity" evidence="6">
    <location>
        <begin position="386"/>
        <end position="401"/>
    </location>
</feature>
<keyword evidence="2" id="KW-0547">Nucleotide-binding</keyword>
<dbReference type="Pfam" id="PF00069">
    <property type="entry name" value="Pkinase"/>
    <property type="match status" value="1"/>
</dbReference>
<feature type="region of interest" description="Disordered" evidence="6">
    <location>
        <begin position="462"/>
        <end position="519"/>
    </location>
</feature>
<keyword evidence="9" id="KW-1185">Reference proteome</keyword>
<evidence type="ECO:0000256" key="1">
    <source>
        <dbReference type="ARBA" id="ARBA00022679"/>
    </source>
</evidence>
<feature type="domain" description="Protein kinase" evidence="7">
    <location>
        <begin position="785"/>
        <end position="1139"/>
    </location>
</feature>
<evidence type="ECO:0000259" key="7">
    <source>
        <dbReference type="PROSITE" id="PS50011"/>
    </source>
</evidence>
<feature type="compositionally biased region" description="Low complexity" evidence="6">
    <location>
        <begin position="506"/>
        <end position="516"/>
    </location>
</feature>
<evidence type="ECO:0000256" key="4">
    <source>
        <dbReference type="ARBA" id="ARBA00022840"/>
    </source>
</evidence>
<dbReference type="EMBL" id="LKEB01000050">
    <property type="protein sequence ID" value="ROW03138.1"/>
    <property type="molecule type" value="Genomic_DNA"/>
</dbReference>
<dbReference type="AlphaFoldDB" id="A0A423WIU9"/>
<dbReference type="GO" id="GO:0005737">
    <property type="term" value="C:cytoplasm"/>
    <property type="evidence" value="ECO:0007669"/>
    <property type="project" value="TreeGrafter"/>
</dbReference>
<feature type="region of interest" description="Disordered" evidence="6">
    <location>
        <begin position="653"/>
        <end position="682"/>
    </location>
</feature>
<protein>
    <recommendedName>
        <fullName evidence="7">Protein kinase domain-containing protein</fullName>
    </recommendedName>
</protein>
<dbReference type="STRING" id="1230097.A0A423WIU9"/>
<dbReference type="FunCoup" id="A0A423WIU9">
    <property type="interactions" value="245"/>
</dbReference>
<feature type="region of interest" description="Disordered" evidence="6">
    <location>
        <begin position="1150"/>
        <end position="1171"/>
    </location>
</feature>
<dbReference type="InterPro" id="IPR000719">
    <property type="entry name" value="Prot_kinase_dom"/>
</dbReference>
<dbReference type="GO" id="GO:0004713">
    <property type="term" value="F:protein tyrosine kinase activity"/>
    <property type="evidence" value="ECO:0007669"/>
    <property type="project" value="TreeGrafter"/>
</dbReference>
<dbReference type="InterPro" id="IPR050339">
    <property type="entry name" value="CC_SR_Kinase"/>
</dbReference>
<dbReference type="InParanoid" id="A0A423WIU9"/>
<feature type="compositionally biased region" description="Low complexity" evidence="6">
    <location>
        <begin position="132"/>
        <end position="150"/>
    </location>
</feature>
<evidence type="ECO:0000256" key="2">
    <source>
        <dbReference type="ARBA" id="ARBA00022741"/>
    </source>
</evidence>
<evidence type="ECO:0000313" key="9">
    <source>
        <dbReference type="Proteomes" id="UP000285146"/>
    </source>
</evidence>
<evidence type="ECO:0000256" key="3">
    <source>
        <dbReference type="ARBA" id="ARBA00022777"/>
    </source>
</evidence>
<feature type="compositionally biased region" description="Basic and acidic residues" evidence="6">
    <location>
        <begin position="274"/>
        <end position="286"/>
    </location>
</feature>
<dbReference type="PANTHER" id="PTHR11042">
    <property type="entry name" value="EUKARYOTIC TRANSLATION INITIATION FACTOR 2-ALPHA KINASE EIF2-ALPHA KINASE -RELATED"/>
    <property type="match status" value="1"/>
</dbReference>
<feature type="compositionally biased region" description="Polar residues" evidence="6">
    <location>
        <begin position="79"/>
        <end position="94"/>
    </location>
</feature>
<dbReference type="PROSITE" id="PS00108">
    <property type="entry name" value="PROTEIN_KINASE_ST"/>
    <property type="match status" value="1"/>
</dbReference>
<keyword evidence="3" id="KW-0418">Kinase</keyword>
<organism evidence="8 9">
    <name type="scientific">Cytospora leucostoma</name>
    <dbReference type="NCBI Taxonomy" id="1230097"/>
    <lineage>
        <taxon>Eukaryota</taxon>
        <taxon>Fungi</taxon>
        <taxon>Dikarya</taxon>
        <taxon>Ascomycota</taxon>
        <taxon>Pezizomycotina</taxon>
        <taxon>Sordariomycetes</taxon>
        <taxon>Sordariomycetidae</taxon>
        <taxon>Diaporthales</taxon>
        <taxon>Cytosporaceae</taxon>
        <taxon>Cytospora</taxon>
    </lineage>
</organism>
<comment type="similarity">
    <text evidence="5">Belongs to the protein kinase superfamily. Ser/Thr protein kinase family. GCN2 subfamily.</text>
</comment>
<proteinExistence type="inferred from homology"/>
<name>A0A423WIU9_9PEZI</name>
<gene>
    <name evidence="8" type="ORF">VPNG_08141</name>
</gene>
<dbReference type="GO" id="GO:0110031">
    <property type="term" value="P:negative regulation of G2/MI transition of meiotic cell cycle"/>
    <property type="evidence" value="ECO:0007669"/>
    <property type="project" value="TreeGrafter"/>
</dbReference>